<dbReference type="EMBL" id="VZZK01000001">
    <property type="protein sequence ID" value="KAB1081574.1"/>
    <property type="molecule type" value="Genomic_DNA"/>
</dbReference>
<reference evidence="6 7" key="1">
    <citation type="submission" date="2019-09" db="EMBL/GenBank/DDBJ databases">
        <title>YIM 48816 draft genome.</title>
        <authorList>
            <person name="Jiang L."/>
        </authorList>
    </citation>
    <scope>NUCLEOTIDE SEQUENCE [LARGE SCALE GENOMIC DNA]</scope>
    <source>
        <strain evidence="6 7">YIM 48816</strain>
    </source>
</reference>
<keyword evidence="2 3" id="KW-0975">Bacterial flagellum</keyword>
<evidence type="ECO:0000313" key="7">
    <source>
        <dbReference type="Proteomes" id="UP000474159"/>
    </source>
</evidence>
<proteinExistence type="inferred from homology"/>
<accession>A0A6L3T3U0</accession>
<dbReference type="GO" id="GO:0009288">
    <property type="term" value="C:bacterial-type flagellum"/>
    <property type="evidence" value="ECO:0007669"/>
    <property type="project" value="UniProtKB-SubCell"/>
</dbReference>
<feature type="domain" description="Flagellin N-terminal" evidence="4">
    <location>
        <begin position="19"/>
        <end position="111"/>
    </location>
</feature>
<dbReference type="Pfam" id="PF00669">
    <property type="entry name" value="Flagellin_N"/>
    <property type="match status" value="1"/>
</dbReference>
<dbReference type="Gene3D" id="1.20.1330.10">
    <property type="entry name" value="f41 fragment of flagellin, N-terminal domain"/>
    <property type="match status" value="1"/>
</dbReference>
<evidence type="ECO:0000256" key="2">
    <source>
        <dbReference type="ARBA" id="ARBA00023143"/>
    </source>
</evidence>
<dbReference type="Pfam" id="PF00700">
    <property type="entry name" value="Flagellin_C"/>
    <property type="match status" value="1"/>
</dbReference>
<comment type="subcellular location">
    <subcellularLocation>
        <location evidence="3">Secreted</location>
    </subcellularLocation>
    <subcellularLocation>
        <location evidence="3">Bacterial flagellum</location>
    </subcellularLocation>
</comment>
<evidence type="ECO:0000256" key="1">
    <source>
        <dbReference type="ARBA" id="ARBA00005709"/>
    </source>
</evidence>
<name>A0A6L3T3U0_9HYPH</name>
<evidence type="ECO:0000259" key="4">
    <source>
        <dbReference type="Pfam" id="PF00669"/>
    </source>
</evidence>
<comment type="function">
    <text evidence="3">Flagellin is the subunit protein which polymerizes to form the filaments of bacterial flagella.</text>
</comment>
<keyword evidence="3" id="KW-0964">Secreted</keyword>
<evidence type="ECO:0000313" key="6">
    <source>
        <dbReference type="EMBL" id="KAB1081574.1"/>
    </source>
</evidence>
<comment type="similarity">
    <text evidence="1 3">Belongs to the bacterial flagellin family.</text>
</comment>
<dbReference type="InterPro" id="IPR046358">
    <property type="entry name" value="Flagellin_C"/>
</dbReference>
<sequence>MTQPEGLRIMSSSITLSAATRQNLLSLQDTANLLSTTQSRLSTGKKVNSALDNPTNFFTAQSLTARSSDLSSLLDGISNGVQAIQAANQGITSIQKLIDTAKSTAQQALADKSGGTGAVLGGTAAQVATVAGGASYASLNGSTNGTQDFSSLTNDDASIDISLDGGVSKTTIRLDATTLKSVTSDLTKVTADQIISAINGQIQASSLSGKVVASQTADGKIALAGTATGSSSQIKVNGSANATLDIGFGVSTTPPTAVTVTAGAALAANTDFSKGQLSSLTVFDGNKTVNIDLSATTAVDNTGKTLGTNPAGATPEDILAAVNKKLSDAGSTITASFVDATNNKTLKFTSQDVGPDTQLSVIASAQTAGGATGLGFSTFTPVASTAGPAATGIGTRVDATTGTKSSIAGTANLAATYDLSGGQSTVLSVGDGTNTRTITINAANLGKTTATTADITTYIQGQLDGGTAVAVDVSGTAGNKLTFQSKANNVNITVTDSADTLGLLGTRATTTGAATVATPNVDLTGGKAVSFSVGDGTNTKSFTIDATSLDKNGVALGTTATQAKLIEAINVKLKDTTGGAQSIAATASIAGNAITFSSDNAKSTSGPAPSVTASVTNDTVGIGFGTKSNNNGTRAGGAGAPAAGLTGYGRDASDGSSFAKITSTVTTPASFAANAFSNGSFSLTLGSGQTKTITLDSSTLTTTGTVTQQNIADAINTQINADTGLSGKVKASYVNNNLTIQTTAFGSDQKLTLKSAGTTDIGLGLASNGTTFTAQGTDVGGGKGASSTRSTLADQFNKILQQITQQAQDTGYNGVNLLFRTSSNAADNTLHITFNEKGTSALDISGVRFDATGLGLNAVSNGFQSDADINTAVASLNAATSTLRTQSSTFGSNLSVVQNRQEFTKNLTNILDTGAANLTNADLNEEAANSQALSTRNSLAISALSLANQSQQGILQLLR</sequence>
<dbReference type="GO" id="GO:0005576">
    <property type="term" value="C:extracellular region"/>
    <property type="evidence" value="ECO:0007669"/>
    <property type="project" value="UniProtKB-SubCell"/>
</dbReference>
<dbReference type="GO" id="GO:0005198">
    <property type="term" value="F:structural molecule activity"/>
    <property type="evidence" value="ECO:0007669"/>
    <property type="project" value="UniProtKB-UniRule"/>
</dbReference>
<dbReference type="AlphaFoldDB" id="A0A6L3T3U0"/>
<evidence type="ECO:0000259" key="5">
    <source>
        <dbReference type="Pfam" id="PF00700"/>
    </source>
</evidence>
<dbReference type="SUPFAM" id="SSF64518">
    <property type="entry name" value="Phase 1 flagellin"/>
    <property type="match status" value="2"/>
</dbReference>
<gene>
    <name evidence="6" type="ORF">F6X53_00220</name>
</gene>
<dbReference type="InterPro" id="IPR001029">
    <property type="entry name" value="Flagellin_N"/>
</dbReference>
<keyword evidence="7" id="KW-1185">Reference proteome</keyword>
<feature type="domain" description="Flagellin C-terminal" evidence="5">
    <location>
        <begin position="877"/>
        <end position="958"/>
    </location>
</feature>
<dbReference type="Proteomes" id="UP000474159">
    <property type="component" value="Unassembled WGS sequence"/>
</dbReference>
<dbReference type="OrthoDB" id="7328309at2"/>
<evidence type="ECO:0000256" key="3">
    <source>
        <dbReference type="RuleBase" id="RU362073"/>
    </source>
</evidence>
<comment type="caution">
    <text evidence="6">The sequence shown here is derived from an EMBL/GenBank/DDBJ whole genome shotgun (WGS) entry which is preliminary data.</text>
</comment>
<organism evidence="6 7">
    <name type="scientific">Methylobacterium soli</name>
    <dbReference type="NCBI Taxonomy" id="553447"/>
    <lineage>
        <taxon>Bacteria</taxon>
        <taxon>Pseudomonadati</taxon>
        <taxon>Pseudomonadota</taxon>
        <taxon>Alphaproteobacteria</taxon>
        <taxon>Hyphomicrobiales</taxon>
        <taxon>Methylobacteriaceae</taxon>
        <taxon>Methylobacterium</taxon>
    </lineage>
</organism>
<protein>
    <recommendedName>
        <fullName evidence="3">Flagellin</fullName>
    </recommendedName>
</protein>